<keyword evidence="2" id="KW-0479">Metal-binding</keyword>
<evidence type="ECO:0000259" key="3">
    <source>
        <dbReference type="PROSITE" id="PS51471"/>
    </source>
</evidence>
<keyword evidence="5" id="KW-1185">Reference proteome</keyword>
<reference evidence="4" key="1">
    <citation type="journal article" date="2021" name="Nat. Commun.">
        <title>Genetic determinants of endophytism in the Arabidopsis root mycobiome.</title>
        <authorList>
            <person name="Mesny F."/>
            <person name="Miyauchi S."/>
            <person name="Thiergart T."/>
            <person name="Pickel B."/>
            <person name="Atanasova L."/>
            <person name="Karlsson M."/>
            <person name="Huettel B."/>
            <person name="Barry K.W."/>
            <person name="Haridas S."/>
            <person name="Chen C."/>
            <person name="Bauer D."/>
            <person name="Andreopoulos W."/>
            <person name="Pangilinan J."/>
            <person name="LaButti K."/>
            <person name="Riley R."/>
            <person name="Lipzen A."/>
            <person name="Clum A."/>
            <person name="Drula E."/>
            <person name="Henrissat B."/>
            <person name="Kohler A."/>
            <person name="Grigoriev I.V."/>
            <person name="Martin F.M."/>
            <person name="Hacquard S."/>
        </authorList>
    </citation>
    <scope>NUCLEOTIDE SEQUENCE</scope>
    <source>
        <strain evidence="4">MPI-SDFR-AT-0120</strain>
    </source>
</reference>
<accession>A0A8K0QS70</accession>
<evidence type="ECO:0000256" key="1">
    <source>
        <dbReference type="ARBA" id="ARBA00008056"/>
    </source>
</evidence>
<proteinExistence type="inferred from homology"/>
<dbReference type="PROSITE" id="PS51471">
    <property type="entry name" value="FE2OG_OXY"/>
    <property type="match status" value="1"/>
</dbReference>
<dbReference type="Gene3D" id="2.60.120.330">
    <property type="entry name" value="B-lactam Antibiotic, Isopenicillin N Synthase, Chain"/>
    <property type="match status" value="1"/>
</dbReference>
<comment type="caution">
    <text evidence="4">The sequence shown here is derived from an EMBL/GenBank/DDBJ whole genome shotgun (WGS) entry which is preliminary data.</text>
</comment>
<dbReference type="AlphaFoldDB" id="A0A8K0QS70"/>
<dbReference type="InterPro" id="IPR050231">
    <property type="entry name" value="Iron_ascorbate_oxido_reductase"/>
</dbReference>
<name>A0A8K0QS70_9PLEO</name>
<dbReference type="GO" id="GO:0046872">
    <property type="term" value="F:metal ion binding"/>
    <property type="evidence" value="ECO:0007669"/>
    <property type="project" value="UniProtKB-KW"/>
</dbReference>
<dbReference type="Proteomes" id="UP000813461">
    <property type="component" value="Unassembled WGS sequence"/>
</dbReference>
<keyword evidence="2" id="KW-0560">Oxidoreductase</keyword>
<protein>
    <submittedName>
        <fullName evidence="4">2OG-Fe(II) oxygenase family oxidoreductase</fullName>
    </submittedName>
</protein>
<evidence type="ECO:0000313" key="5">
    <source>
        <dbReference type="Proteomes" id="UP000813461"/>
    </source>
</evidence>
<evidence type="ECO:0000256" key="2">
    <source>
        <dbReference type="RuleBase" id="RU003682"/>
    </source>
</evidence>
<organism evidence="4 5">
    <name type="scientific">Paraphoma chrysanthemicola</name>
    <dbReference type="NCBI Taxonomy" id="798071"/>
    <lineage>
        <taxon>Eukaryota</taxon>
        <taxon>Fungi</taxon>
        <taxon>Dikarya</taxon>
        <taxon>Ascomycota</taxon>
        <taxon>Pezizomycotina</taxon>
        <taxon>Dothideomycetes</taxon>
        <taxon>Pleosporomycetidae</taxon>
        <taxon>Pleosporales</taxon>
        <taxon>Pleosporineae</taxon>
        <taxon>Phaeosphaeriaceae</taxon>
        <taxon>Paraphoma</taxon>
    </lineage>
</organism>
<dbReference type="SUPFAM" id="SSF51197">
    <property type="entry name" value="Clavaminate synthase-like"/>
    <property type="match status" value="1"/>
</dbReference>
<evidence type="ECO:0000313" key="4">
    <source>
        <dbReference type="EMBL" id="KAH7067157.1"/>
    </source>
</evidence>
<comment type="similarity">
    <text evidence="1 2">Belongs to the iron/ascorbate-dependent oxidoreductase family.</text>
</comment>
<dbReference type="InterPro" id="IPR027443">
    <property type="entry name" value="IPNS-like_sf"/>
</dbReference>
<keyword evidence="2" id="KW-0408">Iron</keyword>
<dbReference type="EMBL" id="JAGMVJ010000035">
    <property type="protein sequence ID" value="KAH7067157.1"/>
    <property type="molecule type" value="Genomic_DNA"/>
</dbReference>
<gene>
    <name evidence="4" type="ORF">FB567DRAFT_458274</name>
</gene>
<feature type="domain" description="Fe2OG dioxygenase" evidence="3">
    <location>
        <begin position="177"/>
        <end position="282"/>
    </location>
</feature>
<dbReference type="PANTHER" id="PTHR47990">
    <property type="entry name" value="2-OXOGLUTARATE (2OG) AND FE(II)-DEPENDENT OXYGENASE SUPERFAMILY PROTEIN-RELATED"/>
    <property type="match status" value="1"/>
</dbReference>
<dbReference type="Pfam" id="PF03171">
    <property type="entry name" value="2OG-FeII_Oxy"/>
    <property type="match status" value="1"/>
</dbReference>
<dbReference type="InterPro" id="IPR044861">
    <property type="entry name" value="IPNS-like_FE2OG_OXY"/>
</dbReference>
<dbReference type="GO" id="GO:0016491">
    <property type="term" value="F:oxidoreductase activity"/>
    <property type="evidence" value="ECO:0007669"/>
    <property type="project" value="UniProtKB-KW"/>
</dbReference>
<dbReference type="OrthoDB" id="288590at2759"/>
<dbReference type="InterPro" id="IPR005123">
    <property type="entry name" value="Oxoglu/Fe-dep_dioxygenase_dom"/>
</dbReference>
<sequence length="340" mass="37829">MNSKSDYTTFDDRIADLETVDLGLLARSDPVESQKLLFAAQTKGFFYIELSNPDGRAYLEEAEALLSWFTKFFQKPLPEKLLETSSDEIDYKPIARETGVELGTKDGFEAYKIPTNIFIGTSRVAPPSRGSVDCSSIGQAFAIRSHEISNMIMASLWRSLGLEGGSSFPEQHRFGSLSSSATVMNSYPLQLLPEGSSVGHNAHTDLGSITLLFCSTWGLQVYSAESARWSFVEPFRSRAVVNIGDTLRFMSGNKLKSCLHRVVHHSEWTHGHRLSLAYFARPNSDVKLLDGQGCEWSVEKWVARKFRSYKESHEEQEVNGVQFGNFTGVLTGAMSRSVPA</sequence>